<proteinExistence type="predicted"/>
<comment type="caution">
    <text evidence="2">The sequence shown here is derived from an EMBL/GenBank/DDBJ whole genome shotgun (WGS) entry which is preliminary data.</text>
</comment>
<protein>
    <submittedName>
        <fullName evidence="2">Uncharacterized protein</fullName>
    </submittedName>
</protein>
<organism evidence="2 3">
    <name type="scientific">Stakelama marina</name>
    <dbReference type="NCBI Taxonomy" id="2826939"/>
    <lineage>
        <taxon>Bacteria</taxon>
        <taxon>Pseudomonadati</taxon>
        <taxon>Pseudomonadota</taxon>
        <taxon>Alphaproteobacteria</taxon>
        <taxon>Sphingomonadales</taxon>
        <taxon>Sphingomonadaceae</taxon>
        <taxon>Stakelama</taxon>
    </lineage>
</organism>
<dbReference type="EMBL" id="JAGRQC010000001">
    <property type="protein sequence ID" value="MBR0551971.1"/>
    <property type="molecule type" value="Genomic_DNA"/>
</dbReference>
<dbReference type="RefSeq" id="WP_284053228.1">
    <property type="nucleotide sequence ID" value="NZ_JAGRQC010000001.1"/>
</dbReference>
<gene>
    <name evidence="2" type="ORF">J7S20_05585</name>
</gene>
<accession>A0A8T4IC57</accession>
<evidence type="ECO:0000313" key="2">
    <source>
        <dbReference type="EMBL" id="MBR0551971.1"/>
    </source>
</evidence>
<dbReference type="Proteomes" id="UP000676996">
    <property type="component" value="Unassembled WGS sequence"/>
</dbReference>
<reference evidence="2" key="1">
    <citation type="submission" date="2021-04" db="EMBL/GenBank/DDBJ databases">
        <title>Ouciella asimina sp. nov., isolated from the surface seawater in the hydrothermal field of Okinawa Trough.</title>
        <authorList>
            <person name="Shuang W."/>
        </authorList>
    </citation>
    <scope>NUCLEOTIDE SEQUENCE</scope>
    <source>
        <strain evidence="2">LXI357</strain>
    </source>
</reference>
<feature type="compositionally biased region" description="Basic and acidic residues" evidence="1">
    <location>
        <begin position="1"/>
        <end position="40"/>
    </location>
</feature>
<name>A0A8T4IC57_9SPHN</name>
<sequence>MTDRNRDPHPDSPPDADHDERSDIEQIVESRSDAVDRGEGGDEPDTFTEPGLPDGVGGTGGRVKNQDDDAQ</sequence>
<keyword evidence="3" id="KW-1185">Reference proteome</keyword>
<evidence type="ECO:0000313" key="3">
    <source>
        <dbReference type="Proteomes" id="UP000676996"/>
    </source>
</evidence>
<evidence type="ECO:0000256" key="1">
    <source>
        <dbReference type="SAM" id="MobiDB-lite"/>
    </source>
</evidence>
<feature type="region of interest" description="Disordered" evidence="1">
    <location>
        <begin position="1"/>
        <end position="71"/>
    </location>
</feature>
<dbReference type="AlphaFoldDB" id="A0A8T4IC57"/>